<dbReference type="InterPro" id="IPR025691">
    <property type="entry name" value="GspL_pp_dom"/>
</dbReference>
<comment type="subcellular location">
    <subcellularLocation>
        <location evidence="1">Cell inner membrane</location>
        <topology evidence="1">Single-pass membrane protein</topology>
    </subcellularLocation>
</comment>
<keyword evidence="5" id="KW-0812">Transmembrane</keyword>
<dbReference type="EMBL" id="LAZR01002587">
    <property type="protein sequence ID" value="KKN28114.1"/>
    <property type="molecule type" value="Genomic_DNA"/>
</dbReference>
<dbReference type="Pfam" id="PF05134">
    <property type="entry name" value="T2SSL"/>
    <property type="match status" value="1"/>
</dbReference>
<gene>
    <name evidence="11" type="ORF">LCGC14_0857610</name>
</gene>
<keyword evidence="4" id="KW-0997">Cell inner membrane</keyword>
<proteinExistence type="predicted"/>
<dbReference type="GO" id="GO:0015627">
    <property type="term" value="C:type II protein secretion system complex"/>
    <property type="evidence" value="ECO:0007669"/>
    <property type="project" value="InterPro"/>
</dbReference>
<dbReference type="Gene3D" id="3.30.1360.100">
    <property type="entry name" value="General secretion pathway protein M, EpsM"/>
    <property type="match status" value="1"/>
</dbReference>
<accession>A0A0F9PD68</accession>
<feature type="domain" description="GspL periplasmic" evidence="10">
    <location>
        <begin position="282"/>
        <end position="437"/>
    </location>
</feature>
<evidence type="ECO:0008006" key="12">
    <source>
        <dbReference type="Google" id="ProtNLM"/>
    </source>
</evidence>
<evidence type="ECO:0000256" key="8">
    <source>
        <dbReference type="ARBA" id="ARBA00023136"/>
    </source>
</evidence>
<keyword evidence="7" id="KW-1133">Transmembrane helix</keyword>
<evidence type="ECO:0000256" key="2">
    <source>
        <dbReference type="ARBA" id="ARBA00022448"/>
    </source>
</evidence>
<keyword evidence="3" id="KW-1003">Cell membrane</keyword>
<evidence type="ECO:0000259" key="10">
    <source>
        <dbReference type="Pfam" id="PF12693"/>
    </source>
</evidence>
<dbReference type="Gene3D" id="3.30.420.380">
    <property type="match status" value="1"/>
</dbReference>
<evidence type="ECO:0000256" key="5">
    <source>
        <dbReference type="ARBA" id="ARBA00022692"/>
    </source>
</evidence>
<dbReference type="InterPro" id="IPR043129">
    <property type="entry name" value="ATPase_NBD"/>
</dbReference>
<dbReference type="SUPFAM" id="SSF53067">
    <property type="entry name" value="Actin-like ATPase domain"/>
    <property type="match status" value="1"/>
</dbReference>
<keyword evidence="8" id="KW-0472">Membrane</keyword>
<dbReference type="InterPro" id="IPR007812">
    <property type="entry name" value="T2SS_protein-GspL"/>
</dbReference>
<protein>
    <recommendedName>
        <fullName evidence="12">GspL periplasmic domain-containing protein</fullName>
    </recommendedName>
</protein>
<name>A0A0F9PD68_9ZZZZ</name>
<dbReference type="GO" id="GO:0009276">
    <property type="term" value="C:Gram-negative-bacterium-type cell wall"/>
    <property type="evidence" value="ECO:0007669"/>
    <property type="project" value="InterPro"/>
</dbReference>
<dbReference type="PIRSF" id="PIRSF015761">
    <property type="entry name" value="Protein_L"/>
    <property type="match status" value="1"/>
</dbReference>
<reference evidence="11" key="1">
    <citation type="journal article" date="2015" name="Nature">
        <title>Complex archaea that bridge the gap between prokaryotes and eukaryotes.</title>
        <authorList>
            <person name="Spang A."/>
            <person name="Saw J.H."/>
            <person name="Jorgensen S.L."/>
            <person name="Zaremba-Niedzwiedzka K."/>
            <person name="Martijn J."/>
            <person name="Lind A.E."/>
            <person name="van Eijk R."/>
            <person name="Schleper C."/>
            <person name="Guy L."/>
            <person name="Ettema T.J."/>
        </authorList>
    </citation>
    <scope>NUCLEOTIDE SEQUENCE</scope>
</reference>
<keyword evidence="6" id="KW-0653">Protein transport</keyword>
<keyword evidence="2" id="KW-0813">Transport</keyword>
<dbReference type="NCBIfam" id="TIGR01709">
    <property type="entry name" value="typeII_sec_gspL"/>
    <property type="match status" value="1"/>
</dbReference>
<organism evidence="11">
    <name type="scientific">marine sediment metagenome</name>
    <dbReference type="NCBI Taxonomy" id="412755"/>
    <lineage>
        <taxon>unclassified sequences</taxon>
        <taxon>metagenomes</taxon>
        <taxon>ecological metagenomes</taxon>
    </lineage>
</organism>
<feature type="domain" description="GspL cytoplasmic actin-ATPase-like" evidence="9">
    <location>
        <begin position="71"/>
        <end position="199"/>
    </location>
</feature>
<dbReference type="InterPro" id="IPR024230">
    <property type="entry name" value="GspL_cyto_dom"/>
</dbReference>
<dbReference type="Pfam" id="PF12693">
    <property type="entry name" value="GspL_C"/>
    <property type="match status" value="1"/>
</dbReference>
<evidence type="ECO:0000259" key="9">
    <source>
        <dbReference type="Pfam" id="PF05134"/>
    </source>
</evidence>
<evidence type="ECO:0000256" key="6">
    <source>
        <dbReference type="ARBA" id="ARBA00022927"/>
    </source>
</evidence>
<evidence type="ECO:0000256" key="1">
    <source>
        <dbReference type="ARBA" id="ARBA00004377"/>
    </source>
</evidence>
<comment type="caution">
    <text evidence="11">The sequence shown here is derived from an EMBL/GenBank/DDBJ whole genome shotgun (WGS) entry which is preliminary data.</text>
</comment>
<dbReference type="AlphaFoldDB" id="A0A0F9PD68"/>
<dbReference type="CDD" id="cd24017">
    <property type="entry name" value="ASKHA_T2SSL_N"/>
    <property type="match status" value="1"/>
</dbReference>
<evidence type="ECO:0000313" key="11">
    <source>
        <dbReference type="EMBL" id="KKN28114.1"/>
    </source>
</evidence>
<evidence type="ECO:0000256" key="7">
    <source>
        <dbReference type="ARBA" id="ARBA00022989"/>
    </source>
</evidence>
<evidence type="ECO:0000256" key="4">
    <source>
        <dbReference type="ARBA" id="ARBA00022519"/>
    </source>
</evidence>
<dbReference type="GO" id="GO:0015628">
    <property type="term" value="P:protein secretion by the type II secretion system"/>
    <property type="evidence" value="ECO:0007669"/>
    <property type="project" value="InterPro"/>
</dbReference>
<evidence type="ECO:0000256" key="3">
    <source>
        <dbReference type="ARBA" id="ARBA00022475"/>
    </source>
</evidence>
<dbReference type="GO" id="GO:0005886">
    <property type="term" value="C:plasma membrane"/>
    <property type="evidence" value="ECO:0007669"/>
    <property type="project" value="UniProtKB-SubCell"/>
</dbReference>
<sequence length="440" mass="48029">MSYRLYVRALSTTAAASATSEPGETLEPRLFNWVLYDAGGDAQAQGNRDPQSTVEQTLSQNGLSDVLLVGIIPGDEALFCVADIPAKQSRYINQALPYAVEEQIAQDIDSVHLALGSHNAEGYRVAAIDRIRMAHWLELFRDWTHTRLEAIYPDAAMLPVTEGGWSICLDGESAMMGSERGEWLSMQSVNLGMFAYTLAAPPSEDVVAEVPVVIYGTDAEFEEQQALLGELMVPGRLAVRRESLELMPLELLAHAHHHHLCRPINLCQRDFSVKDGKANPLKPWRPLIAVAAVWFAVQVAVEAGMGFYYQQQAEDLRQQAMSVYRESFPGDRKTHAGNVRRVVEGQLRVAGADGPAADFVTLMKYTGQQYSNVASTGSVTFNSINYSQSRGELVVDVRAESYDRLSALRNGLVGQGLDAKIGSVVNEASGARGRLTVSGG</sequence>